<evidence type="ECO:0000313" key="2">
    <source>
        <dbReference type="Proteomes" id="UP000315700"/>
    </source>
</evidence>
<dbReference type="KEGG" id="ccos:Pan44_51520"/>
<accession>A0A517SLT1</accession>
<sequence>MNDPIDLILSGKGLYDVLSAHLALSDEERRNIPAKVDEEQFPAVATYIKETCGAVQVQEVLIQGGKLDLFLLVTDKEGRRAFFDDMLEDLDLSRTQGYRCIGAYRRFGGELLNAGKLQKRFCGESLKILAEERTPPAAREEALALARSGERITIKRAEELRQKHGMVPVVPAAPPMAAVEADRPKRKAARAAAAKWTFKGSVVRIQVIPTTGSETPDVPDVICDLQSAIDQLRNGSTQLVA</sequence>
<dbReference type="InParanoid" id="A0A517SLT1"/>
<keyword evidence="2" id="KW-1185">Reference proteome</keyword>
<organism evidence="1 2">
    <name type="scientific">Caulifigura coniformis</name>
    <dbReference type="NCBI Taxonomy" id="2527983"/>
    <lineage>
        <taxon>Bacteria</taxon>
        <taxon>Pseudomonadati</taxon>
        <taxon>Planctomycetota</taxon>
        <taxon>Planctomycetia</taxon>
        <taxon>Planctomycetales</taxon>
        <taxon>Planctomycetaceae</taxon>
        <taxon>Caulifigura</taxon>
    </lineage>
</organism>
<name>A0A517SLT1_9PLAN</name>
<dbReference type="AlphaFoldDB" id="A0A517SLT1"/>
<proteinExistence type="predicted"/>
<protein>
    <submittedName>
        <fullName evidence="1">Uncharacterized protein</fullName>
    </submittedName>
</protein>
<evidence type="ECO:0000313" key="1">
    <source>
        <dbReference type="EMBL" id="QDT57086.1"/>
    </source>
</evidence>
<reference evidence="1 2" key="1">
    <citation type="submission" date="2019-02" db="EMBL/GenBank/DDBJ databases">
        <title>Deep-cultivation of Planctomycetes and their phenomic and genomic characterization uncovers novel biology.</title>
        <authorList>
            <person name="Wiegand S."/>
            <person name="Jogler M."/>
            <person name="Boedeker C."/>
            <person name="Pinto D."/>
            <person name="Vollmers J."/>
            <person name="Rivas-Marin E."/>
            <person name="Kohn T."/>
            <person name="Peeters S.H."/>
            <person name="Heuer A."/>
            <person name="Rast P."/>
            <person name="Oberbeckmann S."/>
            <person name="Bunk B."/>
            <person name="Jeske O."/>
            <person name="Meyerdierks A."/>
            <person name="Storesund J.E."/>
            <person name="Kallscheuer N."/>
            <person name="Luecker S."/>
            <person name="Lage O.M."/>
            <person name="Pohl T."/>
            <person name="Merkel B.J."/>
            <person name="Hornburger P."/>
            <person name="Mueller R.-W."/>
            <person name="Bruemmer F."/>
            <person name="Labrenz M."/>
            <person name="Spormann A.M."/>
            <person name="Op den Camp H."/>
            <person name="Overmann J."/>
            <person name="Amann R."/>
            <person name="Jetten M.S.M."/>
            <person name="Mascher T."/>
            <person name="Medema M.H."/>
            <person name="Devos D.P."/>
            <person name="Kaster A.-K."/>
            <person name="Ovreas L."/>
            <person name="Rohde M."/>
            <person name="Galperin M.Y."/>
            <person name="Jogler C."/>
        </authorList>
    </citation>
    <scope>NUCLEOTIDE SEQUENCE [LARGE SCALE GENOMIC DNA]</scope>
    <source>
        <strain evidence="1 2">Pan44</strain>
    </source>
</reference>
<dbReference type="EMBL" id="CP036271">
    <property type="protein sequence ID" value="QDT57086.1"/>
    <property type="molecule type" value="Genomic_DNA"/>
</dbReference>
<dbReference type="Proteomes" id="UP000315700">
    <property type="component" value="Chromosome"/>
</dbReference>
<gene>
    <name evidence="1" type="ORF">Pan44_51520</name>
</gene>